<organism evidence="9 10">
    <name type="scientific">Hallella mizrahii</name>
    <dbReference type="NCBI Taxonomy" id="2606637"/>
    <lineage>
        <taxon>Bacteria</taxon>
        <taxon>Pseudomonadati</taxon>
        <taxon>Bacteroidota</taxon>
        <taxon>Bacteroidia</taxon>
        <taxon>Bacteroidales</taxon>
        <taxon>Prevotellaceae</taxon>
        <taxon>Hallella</taxon>
    </lineage>
</organism>
<comment type="pathway">
    <text evidence="1">Glycan metabolism; L-arabinan degradation.</text>
</comment>
<evidence type="ECO:0000256" key="3">
    <source>
        <dbReference type="ARBA" id="ARBA00022801"/>
    </source>
</evidence>
<keyword evidence="10" id="KW-1185">Reference proteome</keyword>
<reference evidence="9 10" key="1">
    <citation type="submission" date="2019-08" db="EMBL/GenBank/DDBJ databases">
        <title>In-depth cultivation of the pig gut microbiome towards novel bacterial diversity and tailored functional studies.</title>
        <authorList>
            <person name="Wylensek D."/>
            <person name="Hitch T.C.A."/>
            <person name="Clavel T."/>
        </authorList>
    </citation>
    <scope>NUCLEOTIDE SEQUENCE [LARGE SCALE GENOMIC DNA]</scope>
    <source>
        <strain evidence="9 10">LKV-178-WT-2A</strain>
    </source>
</reference>
<dbReference type="GO" id="GO:0004553">
    <property type="term" value="F:hydrolase activity, hydrolyzing O-glycosyl compounds"/>
    <property type="evidence" value="ECO:0007669"/>
    <property type="project" value="InterPro"/>
</dbReference>
<keyword evidence="3 7" id="KW-0378">Hydrolase</keyword>
<dbReference type="CDD" id="cd08998">
    <property type="entry name" value="GH43_Arb43a-like"/>
    <property type="match status" value="1"/>
</dbReference>
<dbReference type="PANTHER" id="PTHR43301">
    <property type="entry name" value="ARABINAN ENDO-1,5-ALPHA-L-ARABINOSIDASE"/>
    <property type="match status" value="1"/>
</dbReference>
<dbReference type="PROSITE" id="PS51257">
    <property type="entry name" value="PROKAR_LIPOPROTEIN"/>
    <property type="match status" value="1"/>
</dbReference>
<dbReference type="Pfam" id="PF04616">
    <property type="entry name" value="Glyco_hydro_43"/>
    <property type="match status" value="1"/>
</dbReference>
<dbReference type="InterPro" id="IPR006710">
    <property type="entry name" value="Glyco_hydro_43"/>
</dbReference>
<protein>
    <submittedName>
        <fullName evidence="9">Family 43 glycosylhydrolase</fullName>
    </submittedName>
</protein>
<sequence>MNKLLLTNVIWMGVLALSGCSNQMITDDPSEEATPVRDSTSLTTRAGKLSTYTAPTYADDYSSIADWSQRGNWNLANVHDPSVMKADDGYYYMYQTDASYGNALDGQGHFFCRRSKDLVHWSWVGSTMHRQPSWVAAKVNEYRAAMGLQPIKHFRYCFWAPCARKVRNGLYRMYYSIVVDNYIGNGKYNDAANWCNSWTERAFIGVMETSDPASNNWTDKGMVTTSSTDKGFNFYRPSGSDWNAYFKYNAIDPTYIICPDGKHYLLYGSWHSGIVALRINPNTGKPYTQQGNPWGDISSYGQLVYSRNLNSRWQASEGPEVVYHDGYYYLFLAYDELSVAYNTRVLRSKNILGTYYGKDGRNCTAKGGEAYPIVTHPYRFNGHSGWVGVSHCCVFDDGKGNWFFASQGRLPANTNGNPYSNAIMMGQVRTLRWTQDGWPVVMPERYGNVPQLTILESELKGKWQLIPLSYKVGQQCTSVSMTLGSNHKITEGFKAGSTWKYDKTASILYIAGIPMYLSREVDWESNPRKATIVFSGLSNYNSKNNLFTYWGKKTN</sequence>
<evidence type="ECO:0000256" key="6">
    <source>
        <dbReference type="PIRSR" id="PIRSR606710-2"/>
    </source>
</evidence>
<evidence type="ECO:0000256" key="2">
    <source>
        <dbReference type="ARBA" id="ARBA00009865"/>
    </source>
</evidence>
<evidence type="ECO:0000256" key="4">
    <source>
        <dbReference type="ARBA" id="ARBA00023295"/>
    </source>
</evidence>
<evidence type="ECO:0000256" key="7">
    <source>
        <dbReference type="RuleBase" id="RU361187"/>
    </source>
</evidence>
<evidence type="ECO:0000256" key="5">
    <source>
        <dbReference type="PIRSR" id="PIRSR606710-1"/>
    </source>
</evidence>
<dbReference type="Proteomes" id="UP000438914">
    <property type="component" value="Unassembled WGS sequence"/>
</dbReference>
<name>A0A7K0KE75_9BACT</name>
<proteinExistence type="inferred from homology"/>
<keyword evidence="4 7" id="KW-0326">Glycosidase</keyword>
<dbReference type="PANTHER" id="PTHR43301:SF3">
    <property type="entry name" value="ARABINAN ENDO-1,5-ALPHA-L-ARABINOSIDASE A-RELATED"/>
    <property type="match status" value="1"/>
</dbReference>
<dbReference type="AlphaFoldDB" id="A0A7K0KE75"/>
<dbReference type="SUPFAM" id="SSF75005">
    <property type="entry name" value="Arabinanase/levansucrase/invertase"/>
    <property type="match status" value="1"/>
</dbReference>
<dbReference type="InterPro" id="IPR023296">
    <property type="entry name" value="Glyco_hydro_beta-prop_sf"/>
</dbReference>
<gene>
    <name evidence="9" type="ORF">FYJ73_06005</name>
</gene>
<feature type="active site" description="Proton acceptor" evidence="5">
    <location>
        <position position="80"/>
    </location>
</feature>
<comment type="similarity">
    <text evidence="2 7">Belongs to the glycosyl hydrolase 43 family.</text>
</comment>
<dbReference type="RefSeq" id="WP_154533808.1">
    <property type="nucleotide sequence ID" value="NZ_VUNG01000011.1"/>
</dbReference>
<dbReference type="Pfam" id="PF16369">
    <property type="entry name" value="GH43_C"/>
    <property type="match status" value="1"/>
</dbReference>
<dbReference type="InterPro" id="IPR032291">
    <property type="entry name" value="Abn2_C"/>
</dbReference>
<evidence type="ECO:0000313" key="10">
    <source>
        <dbReference type="Proteomes" id="UP000438914"/>
    </source>
</evidence>
<dbReference type="GO" id="GO:0005975">
    <property type="term" value="P:carbohydrate metabolic process"/>
    <property type="evidence" value="ECO:0007669"/>
    <property type="project" value="InterPro"/>
</dbReference>
<dbReference type="InterPro" id="IPR050727">
    <property type="entry name" value="GH43_arabinanases"/>
</dbReference>
<evidence type="ECO:0000313" key="9">
    <source>
        <dbReference type="EMBL" id="MST84223.1"/>
    </source>
</evidence>
<dbReference type="Gene3D" id="2.115.10.20">
    <property type="entry name" value="Glycosyl hydrolase domain, family 43"/>
    <property type="match status" value="1"/>
</dbReference>
<comment type="caution">
    <text evidence="9">The sequence shown here is derived from an EMBL/GenBank/DDBJ whole genome shotgun (WGS) entry which is preliminary data.</text>
</comment>
<dbReference type="EMBL" id="VUNG01000011">
    <property type="protein sequence ID" value="MST84223.1"/>
    <property type="molecule type" value="Genomic_DNA"/>
</dbReference>
<feature type="domain" description="Extracellular endo-alpha-(1-&gt;5)-L-arabinanase C-terminal" evidence="8">
    <location>
        <begin position="443"/>
        <end position="540"/>
    </location>
</feature>
<feature type="site" description="Important for catalytic activity, responsible for pKa modulation of the active site Glu and correct orientation of both the proton donor and substrate" evidence="6">
    <location>
        <position position="252"/>
    </location>
</feature>
<feature type="active site" description="Proton donor" evidence="5">
    <location>
        <position position="317"/>
    </location>
</feature>
<accession>A0A7K0KE75</accession>
<evidence type="ECO:0000256" key="1">
    <source>
        <dbReference type="ARBA" id="ARBA00004834"/>
    </source>
</evidence>
<evidence type="ECO:0000259" key="8">
    <source>
        <dbReference type="Pfam" id="PF16369"/>
    </source>
</evidence>